<organism evidence="12 13">
    <name type="scientific">Candidatus Kryptonium thompsonii</name>
    <dbReference type="NCBI Taxonomy" id="1633631"/>
    <lineage>
        <taxon>Bacteria</taxon>
        <taxon>Pseudomonadati</taxon>
        <taxon>Candidatus Kryptoniota</taxon>
        <taxon>Candidatus Kryptonium</taxon>
    </lineage>
</organism>
<dbReference type="UniPathway" id="UPA00189">
    <property type="reaction ID" value="UER00296"/>
</dbReference>
<feature type="binding site" evidence="10">
    <location>
        <begin position="224"/>
        <end position="230"/>
    </location>
    <ligand>
        <name>ATP</name>
        <dbReference type="ChEBI" id="CHEBI:30616"/>
    </ligand>
</feature>
<dbReference type="AlphaFoldDB" id="A0A0N7MP66"/>
<evidence type="ECO:0000313" key="12">
    <source>
        <dbReference type="EMBL" id="CUU07055.1"/>
    </source>
</evidence>
<sequence length="512" mass="58060">MRPNEFILILDFGSQYTQLIARRIREAGVYSEIQPFNFPVDEIAKIKPKGIILSGGPASVYENGSPQVDVKLFQLGIPVLGICYGLQLIAYKLGGEVDRFAKREYGKAILKIEKDDDLFYDLNSEITVWMSHGDALVKAPPGFEVIAQTENSPICVIRNREKKIYGVQFHPEVVHTEKGFEILKNFVYRICQCQGGWNAEFFIENEIKEIRETVKDKKVMCAVSGGVDSTVLAVLLNRAIGENLIAIYIDNGLMRRNEGKEIVEMFKQLGIKVYYIDAGEIFLKRLCNVIDPEEKRKIIGHTFIEVFEQEAEKFKDVEFLAQGTLYPDVIESTSYRGPSAKIKTHHNVGGLPEKIKFKLIEPFRELFKDEVKRIGKALGLSDEILNRHPFPGPGLAVRVIGEVTPEKLEILRSADEILIEEIRNANLYDKIWQAFAVLLPVRSVGVMGDERSYEYVIALRVVTSQDGMTADWVRLPYDVLEKISARIVNEVNGVNRVVYDITTKPPATIEWE</sequence>
<keyword evidence="4 9" id="KW-0547">Nucleotide-binding</keyword>
<dbReference type="Pfam" id="PF02540">
    <property type="entry name" value="NAD_synthase"/>
    <property type="match status" value="1"/>
</dbReference>
<dbReference type="Gene3D" id="3.40.50.620">
    <property type="entry name" value="HUPs"/>
    <property type="match status" value="1"/>
</dbReference>
<feature type="active site" evidence="9">
    <location>
        <position position="170"/>
    </location>
</feature>
<comment type="catalytic activity">
    <reaction evidence="9">
        <text>XMP + L-glutamine + ATP + H2O = GMP + L-glutamate + AMP + diphosphate + 2 H(+)</text>
        <dbReference type="Rhea" id="RHEA:11680"/>
        <dbReference type="ChEBI" id="CHEBI:15377"/>
        <dbReference type="ChEBI" id="CHEBI:15378"/>
        <dbReference type="ChEBI" id="CHEBI:29985"/>
        <dbReference type="ChEBI" id="CHEBI:30616"/>
        <dbReference type="ChEBI" id="CHEBI:33019"/>
        <dbReference type="ChEBI" id="CHEBI:57464"/>
        <dbReference type="ChEBI" id="CHEBI:58115"/>
        <dbReference type="ChEBI" id="CHEBI:58359"/>
        <dbReference type="ChEBI" id="CHEBI:456215"/>
        <dbReference type="EC" id="6.3.5.2"/>
    </reaction>
</comment>
<dbReference type="PANTHER" id="PTHR11922:SF2">
    <property type="entry name" value="GMP SYNTHASE [GLUTAMINE-HYDROLYZING]"/>
    <property type="match status" value="1"/>
</dbReference>
<dbReference type="NCBIfam" id="TIGR00884">
    <property type="entry name" value="guaA_Cterm"/>
    <property type="match status" value="1"/>
</dbReference>
<keyword evidence="3 9" id="KW-0436">Ligase</keyword>
<evidence type="ECO:0000256" key="7">
    <source>
        <dbReference type="ARBA" id="ARBA00022840"/>
    </source>
</evidence>
<evidence type="ECO:0000256" key="10">
    <source>
        <dbReference type="PROSITE-ProRule" id="PRU00886"/>
    </source>
</evidence>
<keyword evidence="7 9" id="KW-0067">ATP-binding</keyword>
<comment type="function">
    <text evidence="1 9">Catalyzes the synthesis of GMP from XMP.</text>
</comment>
<evidence type="ECO:0000259" key="11">
    <source>
        <dbReference type="PROSITE" id="PS51553"/>
    </source>
</evidence>
<dbReference type="PROSITE" id="PS51553">
    <property type="entry name" value="GMPS_ATP_PPASE"/>
    <property type="match status" value="1"/>
</dbReference>
<dbReference type="RefSeq" id="WP_075432167.1">
    <property type="nucleotide sequence ID" value="NZ_CZVN01000005.1"/>
</dbReference>
<dbReference type="NCBIfam" id="TIGR00888">
    <property type="entry name" value="guaA_Nterm"/>
    <property type="match status" value="1"/>
</dbReference>
<evidence type="ECO:0000256" key="5">
    <source>
        <dbReference type="ARBA" id="ARBA00022749"/>
    </source>
</evidence>
<protein>
    <recommendedName>
        <fullName evidence="9">GMP synthase [glutamine-hydrolyzing]</fullName>
        <ecNumber evidence="9">6.3.5.2</ecNumber>
    </recommendedName>
    <alternativeName>
        <fullName evidence="9">GMP synthetase</fullName>
    </alternativeName>
    <alternativeName>
        <fullName evidence="9">Glutamine amidotransferase</fullName>
    </alternativeName>
</protein>
<dbReference type="CDD" id="cd01997">
    <property type="entry name" value="GMP_synthase_C"/>
    <property type="match status" value="1"/>
</dbReference>
<dbReference type="InterPro" id="IPR001674">
    <property type="entry name" value="GMP_synth_C"/>
</dbReference>
<dbReference type="FunFam" id="3.30.300.10:FF:000002">
    <property type="entry name" value="GMP synthase [glutamine-hydrolyzing]"/>
    <property type="match status" value="1"/>
</dbReference>
<feature type="active site" description="Nucleophile" evidence="9">
    <location>
        <position position="83"/>
    </location>
</feature>
<accession>A0A0S4NA21</accession>
<evidence type="ECO:0000256" key="2">
    <source>
        <dbReference type="ARBA" id="ARBA00005153"/>
    </source>
</evidence>
<name>A0A0N7MP66_9BACT</name>
<dbReference type="PRINTS" id="PR00096">
    <property type="entry name" value="GATASE"/>
</dbReference>
<evidence type="ECO:0000256" key="9">
    <source>
        <dbReference type="HAMAP-Rule" id="MF_00344"/>
    </source>
</evidence>
<dbReference type="InterPro" id="IPR022310">
    <property type="entry name" value="NAD/GMP_synthase"/>
</dbReference>
<dbReference type="PANTHER" id="PTHR11922">
    <property type="entry name" value="GMP SYNTHASE-RELATED"/>
    <property type="match status" value="1"/>
</dbReference>
<evidence type="ECO:0000256" key="4">
    <source>
        <dbReference type="ARBA" id="ARBA00022741"/>
    </source>
</evidence>
<feature type="active site" evidence="9">
    <location>
        <position position="172"/>
    </location>
</feature>
<keyword evidence="8 9" id="KW-0315">Glutamine amidotransferase</keyword>
<keyword evidence="5 9" id="KW-0332">GMP biosynthesis</keyword>
<dbReference type="InterPro" id="IPR017926">
    <property type="entry name" value="GATASE"/>
</dbReference>
<dbReference type="PROSITE" id="PS51273">
    <property type="entry name" value="GATASE_TYPE_1"/>
    <property type="match status" value="1"/>
</dbReference>
<accession>A0A0N7MP66</accession>
<dbReference type="InterPro" id="IPR004739">
    <property type="entry name" value="GMP_synth_GATase"/>
</dbReference>
<dbReference type="Gene3D" id="3.30.300.10">
    <property type="match status" value="1"/>
</dbReference>
<dbReference type="InterPro" id="IPR025777">
    <property type="entry name" value="GMPS_ATP_PPase_dom"/>
</dbReference>
<keyword evidence="6 9" id="KW-0658">Purine biosynthesis</keyword>
<dbReference type="Gene3D" id="3.40.50.880">
    <property type="match status" value="1"/>
</dbReference>
<gene>
    <name evidence="9" type="primary">guaA</name>
    <name evidence="12" type="ORF">JGI4_01692</name>
</gene>
<dbReference type="SUPFAM" id="SSF54810">
    <property type="entry name" value="GMP synthetase C-terminal dimerisation domain"/>
    <property type="match status" value="1"/>
</dbReference>
<evidence type="ECO:0000313" key="13">
    <source>
        <dbReference type="Proteomes" id="UP000182011"/>
    </source>
</evidence>
<evidence type="ECO:0000256" key="3">
    <source>
        <dbReference type="ARBA" id="ARBA00022598"/>
    </source>
</evidence>
<dbReference type="HAMAP" id="MF_00344">
    <property type="entry name" value="GMP_synthase"/>
    <property type="match status" value="1"/>
</dbReference>
<dbReference type="Pfam" id="PF00117">
    <property type="entry name" value="GATase"/>
    <property type="match status" value="1"/>
</dbReference>
<dbReference type="NCBIfam" id="NF000848">
    <property type="entry name" value="PRK00074.1"/>
    <property type="match status" value="1"/>
</dbReference>
<evidence type="ECO:0000256" key="1">
    <source>
        <dbReference type="ARBA" id="ARBA00002332"/>
    </source>
</evidence>
<feature type="domain" description="GMPS ATP-PPase" evidence="11">
    <location>
        <begin position="197"/>
        <end position="387"/>
    </location>
</feature>
<dbReference type="GO" id="GO:0005524">
    <property type="term" value="F:ATP binding"/>
    <property type="evidence" value="ECO:0007669"/>
    <property type="project" value="UniProtKB-UniRule"/>
</dbReference>
<comment type="subunit">
    <text evidence="9">Homodimer.</text>
</comment>
<reference evidence="12 13" key="1">
    <citation type="submission" date="2015-11" db="EMBL/GenBank/DDBJ databases">
        <authorList>
            <person name="Zhang Y."/>
            <person name="Guo Z."/>
        </authorList>
    </citation>
    <scope>NUCLEOTIDE SEQUENCE [LARGE SCALE GENOMIC DNA]</scope>
    <source>
        <strain evidence="12">JGI-4</strain>
    </source>
</reference>
<dbReference type="SUPFAM" id="SSF52402">
    <property type="entry name" value="Adenine nucleotide alpha hydrolases-like"/>
    <property type="match status" value="1"/>
</dbReference>
<dbReference type="InterPro" id="IPR029062">
    <property type="entry name" value="Class_I_gatase-like"/>
</dbReference>
<dbReference type="STRING" id="1633631.GCA_001442925_01687"/>
<dbReference type="InterPro" id="IPR014729">
    <property type="entry name" value="Rossmann-like_a/b/a_fold"/>
</dbReference>
<evidence type="ECO:0000256" key="6">
    <source>
        <dbReference type="ARBA" id="ARBA00022755"/>
    </source>
</evidence>
<dbReference type="FunFam" id="3.40.50.880:FF:000001">
    <property type="entry name" value="GMP synthase [glutamine-hydrolyzing]"/>
    <property type="match status" value="1"/>
</dbReference>
<dbReference type="Proteomes" id="UP000182011">
    <property type="component" value="Unassembled WGS sequence"/>
</dbReference>
<evidence type="ECO:0000256" key="8">
    <source>
        <dbReference type="ARBA" id="ARBA00022962"/>
    </source>
</evidence>
<dbReference type="GO" id="GO:0005829">
    <property type="term" value="C:cytosol"/>
    <property type="evidence" value="ECO:0007669"/>
    <property type="project" value="TreeGrafter"/>
</dbReference>
<comment type="pathway">
    <text evidence="2 9">Purine metabolism; GMP biosynthesis; GMP from XMP (L-Gln route): step 1/1.</text>
</comment>
<dbReference type="FunFam" id="3.40.50.620:FF:000001">
    <property type="entry name" value="GMP synthase [glutamine-hydrolyzing]"/>
    <property type="match status" value="1"/>
</dbReference>
<dbReference type="EMBL" id="FAOP01000006">
    <property type="protein sequence ID" value="CUU07055.1"/>
    <property type="molecule type" value="Genomic_DNA"/>
</dbReference>
<dbReference type="PRINTS" id="PR00097">
    <property type="entry name" value="ANTSNTHASEII"/>
</dbReference>
<dbReference type="InterPro" id="IPR022955">
    <property type="entry name" value="GMP_synthase"/>
</dbReference>
<proteinExistence type="inferred from homology"/>
<dbReference type="PRINTS" id="PR00099">
    <property type="entry name" value="CPSGATASE"/>
</dbReference>
<dbReference type="EC" id="6.3.5.2" evidence="9"/>
<dbReference type="CDD" id="cd01742">
    <property type="entry name" value="GATase1_GMP_Synthase"/>
    <property type="match status" value="1"/>
</dbReference>
<dbReference type="Pfam" id="PF00958">
    <property type="entry name" value="GMP_synt_C"/>
    <property type="match status" value="1"/>
</dbReference>
<dbReference type="GO" id="GO:0003921">
    <property type="term" value="F:GMP synthase activity"/>
    <property type="evidence" value="ECO:0007669"/>
    <property type="project" value="InterPro"/>
</dbReference>
<dbReference type="SUPFAM" id="SSF52317">
    <property type="entry name" value="Class I glutamine amidotransferase-like"/>
    <property type="match status" value="1"/>
</dbReference>